<dbReference type="InterPro" id="IPR011051">
    <property type="entry name" value="RmlC_Cupin_sf"/>
</dbReference>
<dbReference type="InterPro" id="IPR009057">
    <property type="entry name" value="Homeodomain-like_sf"/>
</dbReference>
<sequence length="301" mass="34408">MALQRCGITVDKTSKELQAHGTADFPCGGYDSIYREEWGEAVSWHWHEEMEMVFIQEGTLTLKIPSRSFCLKEGDFAVINSNTLHFGSPVGSCVIHSLVFQPKLIFGESDSVFSKKYLQPLLSCPSFSGCVVTGGQGQEASRWFKEAFHALQTEPFGFEFMVRENLSRICLLLYHYFEKQLNWNAGKENLDNQRIRSMLTFIHQHFSEDITLMDIAGTVGIGDRECLRCFQKTIQTSPIQYLLKYRIMRGAEMLLDMPARAVSDIAAFCGFDSPSNFTKMFKRFYHCTPREYRKGCEPLSS</sequence>
<proteinExistence type="predicted"/>
<dbReference type="CDD" id="cd02208">
    <property type="entry name" value="cupin_RmlC-like"/>
    <property type="match status" value="1"/>
</dbReference>
<gene>
    <name evidence="5" type="ORF">H9931_14195</name>
</gene>
<dbReference type="PRINTS" id="PR00032">
    <property type="entry name" value="HTHARAC"/>
</dbReference>
<dbReference type="SUPFAM" id="SSF51182">
    <property type="entry name" value="RmlC-like cupins"/>
    <property type="match status" value="1"/>
</dbReference>
<dbReference type="PANTHER" id="PTHR43280">
    <property type="entry name" value="ARAC-FAMILY TRANSCRIPTIONAL REGULATOR"/>
    <property type="match status" value="1"/>
</dbReference>
<dbReference type="Gene3D" id="2.60.120.10">
    <property type="entry name" value="Jelly Rolls"/>
    <property type="match status" value="1"/>
</dbReference>
<protein>
    <submittedName>
        <fullName evidence="5">AraC family transcriptional regulator</fullName>
    </submittedName>
</protein>
<reference evidence="5" key="1">
    <citation type="journal article" date="2021" name="PeerJ">
        <title>Extensive microbial diversity within the chicken gut microbiome revealed by metagenomics and culture.</title>
        <authorList>
            <person name="Gilroy R."/>
            <person name="Ravi A."/>
            <person name="Getino M."/>
            <person name="Pursley I."/>
            <person name="Horton D.L."/>
            <person name="Alikhan N.F."/>
            <person name="Baker D."/>
            <person name="Gharbi K."/>
            <person name="Hall N."/>
            <person name="Watson M."/>
            <person name="Adriaenssens E.M."/>
            <person name="Foster-Nyarko E."/>
            <person name="Jarju S."/>
            <person name="Secka A."/>
            <person name="Antonio M."/>
            <person name="Oren A."/>
            <person name="Chaudhuri R.R."/>
            <person name="La Ragione R."/>
            <person name="Hildebrand F."/>
            <person name="Pallen M.J."/>
        </authorList>
    </citation>
    <scope>NUCLEOTIDE SEQUENCE</scope>
    <source>
        <strain evidence="5">CHK198-12963</strain>
    </source>
</reference>
<accession>A0A9D2TFC0</accession>
<dbReference type="GO" id="GO:0003700">
    <property type="term" value="F:DNA-binding transcription factor activity"/>
    <property type="evidence" value="ECO:0007669"/>
    <property type="project" value="InterPro"/>
</dbReference>
<dbReference type="Pfam" id="PF12833">
    <property type="entry name" value="HTH_18"/>
    <property type="match status" value="1"/>
</dbReference>
<feature type="domain" description="HTH araC/xylS-type" evidence="4">
    <location>
        <begin position="196"/>
        <end position="295"/>
    </location>
</feature>
<evidence type="ECO:0000256" key="2">
    <source>
        <dbReference type="ARBA" id="ARBA00023125"/>
    </source>
</evidence>
<evidence type="ECO:0000256" key="3">
    <source>
        <dbReference type="ARBA" id="ARBA00023163"/>
    </source>
</evidence>
<reference evidence="5" key="2">
    <citation type="submission" date="2021-04" db="EMBL/GenBank/DDBJ databases">
        <authorList>
            <person name="Gilroy R."/>
        </authorList>
    </citation>
    <scope>NUCLEOTIDE SEQUENCE</scope>
    <source>
        <strain evidence="5">CHK198-12963</strain>
    </source>
</reference>
<organism evidence="5 6">
    <name type="scientific">Candidatus Enterocloster excrementigallinarum</name>
    <dbReference type="NCBI Taxonomy" id="2838558"/>
    <lineage>
        <taxon>Bacteria</taxon>
        <taxon>Bacillati</taxon>
        <taxon>Bacillota</taxon>
        <taxon>Clostridia</taxon>
        <taxon>Lachnospirales</taxon>
        <taxon>Lachnospiraceae</taxon>
        <taxon>Enterocloster</taxon>
    </lineage>
</organism>
<dbReference type="InterPro" id="IPR018060">
    <property type="entry name" value="HTH_AraC"/>
</dbReference>
<dbReference type="PROSITE" id="PS01124">
    <property type="entry name" value="HTH_ARAC_FAMILY_2"/>
    <property type="match status" value="1"/>
</dbReference>
<evidence type="ECO:0000313" key="5">
    <source>
        <dbReference type="EMBL" id="HJC67839.1"/>
    </source>
</evidence>
<evidence type="ECO:0000256" key="1">
    <source>
        <dbReference type="ARBA" id="ARBA00023015"/>
    </source>
</evidence>
<dbReference type="InterPro" id="IPR020449">
    <property type="entry name" value="Tscrpt_reg_AraC-type_HTH"/>
</dbReference>
<dbReference type="SUPFAM" id="SSF46689">
    <property type="entry name" value="Homeodomain-like"/>
    <property type="match status" value="2"/>
</dbReference>
<evidence type="ECO:0000313" key="6">
    <source>
        <dbReference type="Proteomes" id="UP000823863"/>
    </source>
</evidence>
<dbReference type="EMBL" id="DWWB01000085">
    <property type="protein sequence ID" value="HJC67839.1"/>
    <property type="molecule type" value="Genomic_DNA"/>
</dbReference>
<dbReference type="Pfam" id="PF02311">
    <property type="entry name" value="AraC_binding"/>
    <property type="match status" value="1"/>
</dbReference>
<dbReference type="SMART" id="SM00342">
    <property type="entry name" value="HTH_ARAC"/>
    <property type="match status" value="1"/>
</dbReference>
<name>A0A9D2TFC0_9FIRM</name>
<dbReference type="AlphaFoldDB" id="A0A9D2TFC0"/>
<keyword evidence="3" id="KW-0804">Transcription</keyword>
<comment type="caution">
    <text evidence="5">The sequence shown here is derived from an EMBL/GenBank/DDBJ whole genome shotgun (WGS) entry which is preliminary data.</text>
</comment>
<keyword evidence="2" id="KW-0238">DNA-binding</keyword>
<keyword evidence="1" id="KW-0805">Transcription regulation</keyword>
<dbReference type="InterPro" id="IPR014710">
    <property type="entry name" value="RmlC-like_jellyroll"/>
</dbReference>
<dbReference type="PANTHER" id="PTHR43280:SF2">
    <property type="entry name" value="HTH-TYPE TRANSCRIPTIONAL REGULATOR EXSA"/>
    <property type="match status" value="1"/>
</dbReference>
<dbReference type="Gene3D" id="1.10.10.60">
    <property type="entry name" value="Homeodomain-like"/>
    <property type="match status" value="2"/>
</dbReference>
<dbReference type="Proteomes" id="UP000823863">
    <property type="component" value="Unassembled WGS sequence"/>
</dbReference>
<dbReference type="GO" id="GO:0043565">
    <property type="term" value="F:sequence-specific DNA binding"/>
    <property type="evidence" value="ECO:0007669"/>
    <property type="project" value="InterPro"/>
</dbReference>
<dbReference type="InterPro" id="IPR003313">
    <property type="entry name" value="AraC-bd"/>
</dbReference>
<evidence type="ECO:0000259" key="4">
    <source>
        <dbReference type="PROSITE" id="PS01124"/>
    </source>
</evidence>